<gene>
    <name evidence="1" type="ORF">CTER_5197</name>
</gene>
<dbReference type="RefSeq" id="WP_004630727.1">
    <property type="nucleotide sequence ID" value="NZ_AORV01000070.1"/>
</dbReference>
<dbReference type="Proteomes" id="UP000014155">
    <property type="component" value="Unassembled WGS sequence"/>
</dbReference>
<dbReference type="AlphaFoldDB" id="S0FF26"/>
<accession>S0FF26</accession>
<dbReference type="PATRIC" id="fig|1195236.3.peg.5333"/>
<sequence>MNLPTYDELLDFYYNFLEAEQDREIEENEIIELLQVLLNGYLIWLTILSSFGKPLTIKVLSGVTGDDENLPFIDLYSDFQLDFSDFKAYQKYEKFLDCQ</sequence>
<dbReference type="EMBL" id="AORV01000070">
    <property type="protein sequence ID" value="EMS69240.1"/>
    <property type="molecule type" value="Genomic_DNA"/>
</dbReference>
<organism evidence="1 2">
    <name type="scientific">Ruminiclostridium cellobioparum subsp. termitidis CT1112</name>
    <dbReference type="NCBI Taxonomy" id="1195236"/>
    <lineage>
        <taxon>Bacteria</taxon>
        <taxon>Bacillati</taxon>
        <taxon>Bacillota</taxon>
        <taxon>Clostridia</taxon>
        <taxon>Eubacteriales</taxon>
        <taxon>Oscillospiraceae</taxon>
        <taxon>Ruminiclostridium</taxon>
    </lineage>
</organism>
<comment type="caution">
    <text evidence="1">The sequence shown here is derived from an EMBL/GenBank/DDBJ whole genome shotgun (WGS) entry which is preliminary data.</text>
</comment>
<keyword evidence="2" id="KW-1185">Reference proteome</keyword>
<evidence type="ECO:0000313" key="1">
    <source>
        <dbReference type="EMBL" id="EMS69240.1"/>
    </source>
</evidence>
<protein>
    <submittedName>
        <fullName evidence="1">Uncharacterized protein</fullName>
    </submittedName>
</protein>
<reference evidence="1 2" key="1">
    <citation type="journal article" date="2013" name="Genome Announc.">
        <title>Draft Genome Sequence of the Cellulolytic, Mesophilic, Anaerobic Bacterium Clostridium termitidis Strain CT1112 (DSM 5398).</title>
        <authorList>
            <person name="Lal S."/>
            <person name="Ramachandran U."/>
            <person name="Zhang X."/>
            <person name="Munir R."/>
            <person name="Sparling R."/>
            <person name="Levin D.B."/>
        </authorList>
    </citation>
    <scope>NUCLEOTIDE SEQUENCE [LARGE SCALE GENOMIC DNA]</scope>
    <source>
        <strain evidence="1 2">CT1112</strain>
    </source>
</reference>
<name>S0FF26_RUMCE</name>
<proteinExistence type="predicted"/>
<evidence type="ECO:0000313" key="2">
    <source>
        <dbReference type="Proteomes" id="UP000014155"/>
    </source>
</evidence>